<evidence type="ECO:0000313" key="2">
    <source>
        <dbReference type="Proteomes" id="UP001595583"/>
    </source>
</evidence>
<protein>
    <recommendedName>
        <fullName evidence="3">HD domain-containing protein</fullName>
    </recommendedName>
</protein>
<name>A0ABV7KDI6_9HYPH</name>
<comment type="caution">
    <text evidence="1">The sequence shown here is derived from an EMBL/GenBank/DDBJ whole genome shotgun (WGS) entry which is preliminary data.</text>
</comment>
<gene>
    <name evidence="1" type="ORF">ACFOHJ_04525</name>
</gene>
<reference evidence="2" key="1">
    <citation type="journal article" date="2019" name="Int. J. Syst. Evol. Microbiol.">
        <title>The Global Catalogue of Microorganisms (GCM) 10K type strain sequencing project: providing services to taxonomists for standard genome sequencing and annotation.</title>
        <authorList>
            <consortium name="The Broad Institute Genomics Platform"/>
            <consortium name="The Broad Institute Genome Sequencing Center for Infectious Disease"/>
            <person name="Wu L."/>
            <person name="Ma J."/>
        </authorList>
    </citation>
    <scope>NUCLEOTIDE SEQUENCE [LARGE SCALE GENOMIC DNA]</scope>
    <source>
        <strain evidence="2">KCTC 52165</strain>
    </source>
</reference>
<accession>A0ABV7KDI6</accession>
<dbReference type="SUPFAM" id="SSF109604">
    <property type="entry name" value="HD-domain/PDEase-like"/>
    <property type="match status" value="1"/>
</dbReference>
<proteinExistence type="predicted"/>
<evidence type="ECO:0000313" key="1">
    <source>
        <dbReference type="EMBL" id="MFC3205467.1"/>
    </source>
</evidence>
<keyword evidence="2" id="KW-1185">Reference proteome</keyword>
<dbReference type="RefSeq" id="WP_378218959.1">
    <property type="nucleotide sequence ID" value="NZ_JBHRTK010000004.1"/>
</dbReference>
<sequence>MFLEPTDRRYQDLVAHLGERHAGKSDLNGRPWQEHYRRVAVRVAMLNPRASRDQMEAALFHDALFHDGGGYEFMERMGLSAETIRIVRASTPPPDKDYFRDLRDMTPKQNALYQAYIRALAATGDIPTIEFKLADICDTIEQLTFCHIQEVRKQLYDQYLPARSLLEDALQRSAEERG</sequence>
<dbReference type="EMBL" id="JBHRTK010000004">
    <property type="protein sequence ID" value="MFC3205467.1"/>
    <property type="molecule type" value="Genomic_DNA"/>
</dbReference>
<organism evidence="1 2">
    <name type="scientific">Aquamicrobium soli</name>
    <dbReference type="NCBI Taxonomy" id="1811518"/>
    <lineage>
        <taxon>Bacteria</taxon>
        <taxon>Pseudomonadati</taxon>
        <taxon>Pseudomonadota</taxon>
        <taxon>Alphaproteobacteria</taxon>
        <taxon>Hyphomicrobiales</taxon>
        <taxon>Phyllobacteriaceae</taxon>
        <taxon>Aquamicrobium</taxon>
    </lineage>
</organism>
<evidence type="ECO:0008006" key="3">
    <source>
        <dbReference type="Google" id="ProtNLM"/>
    </source>
</evidence>
<dbReference type="Gene3D" id="1.10.3210.10">
    <property type="entry name" value="Hypothetical protein af1432"/>
    <property type="match status" value="1"/>
</dbReference>
<dbReference type="Proteomes" id="UP001595583">
    <property type="component" value="Unassembled WGS sequence"/>
</dbReference>